<evidence type="ECO:0000313" key="2">
    <source>
        <dbReference type="Proteomes" id="UP001305414"/>
    </source>
</evidence>
<comment type="caution">
    <text evidence="1">The sequence shown here is derived from an EMBL/GenBank/DDBJ whole genome shotgun (WGS) entry which is preliminary data.</text>
</comment>
<dbReference type="EMBL" id="JAWHQM010000011">
    <property type="protein sequence ID" value="KAK5629295.1"/>
    <property type="molecule type" value="Genomic_DNA"/>
</dbReference>
<accession>A0AAN7UBC4</accession>
<name>A0AAN7UBC4_9PEZI</name>
<reference evidence="1 2" key="1">
    <citation type="submission" date="2023-10" db="EMBL/GenBank/DDBJ databases">
        <title>Draft genome sequence of Xylaria bambusicola isolate GMP-LS, the root and basal stem rot pathogen of sugarcane in Indonesia.</title>
        <authorList>
            <person name="Selvaraj P."/>
            <person name="Muralishankar V."/>
            <person name="Muruganantham S."/>
            <person name="Sp S."/>
            <person name="Haryani S."/>
            <person name="Lau K.J.X."/>
            <person name="Naqvi N.I."/>
        </authorList>
    </citation>
    <scope>NUCLEOTIDE SEQUENCE [LARGE SCALE GENOMIC DNA]</scope>
    <source>
        <strain evidence="1">GMP-LS</strain>
    </source>
</reference>
<proteinExistence type="predicted"/>
<dbReference type="AlphaFoldDB" id="A0AAN7UBC4"/>
<sequence>MEDLVTVREIGGVSPRGTAHTDIRKGAQVPAIIVRARMRPLLRPDYEKIYWSDVVSPMGLDQTFSFERVVDRNVYCLEPSRSHILVYEPHRREVVYELDYMTDDKQLISRIDRFNCLEPGANCILLVERCEGDAWDNALMGSYRRVGISTGMVRPDFFNNVTTEKCCLL</sequence>
<protein>
    <submittedName>
        <fullName evidence="1">Uncharacterized protein</fullName>
    </submittedName>
</protein>
<evidence type="ECO:0000313" key="1">
    <source>
        <dbReference type="EMBL" id="KAK5629295.1"/>
    </source>
</evidence>
<gene>
    <name evidence="1" type="ORF">RRF57_005010</name>
</gene>
<dbReference type="Proteomes" id="UP001305414">
    <property type="component" value="Unassembled WGS sequence"/>
</dbReference>
<organism evidence="1 2">
    <name type="scientific">Xylaria bambusicola</name>
    <dbReference type="NCBI Taxonomy" id="326684"/>
    <lineage>
        <taxon>Eukaryota</taxon>
        <taxon>Fungi</taxon>
        <taxon>Dikarya</taxon>
        <taxon>Ascomycota</taxon>
        <taxon>Pezizomycotina</taxon>
        <taxon>Sordariomycetes</taxon>
        <taxon>Xylariomycetidae</taxon>
        <taxon>Xylariales</taxon>
        <taxon>Xylariaceae</taxon>
        <taxon>Xylaria</taxon>
    </lineage>
</organism>
<keyword evidence="2" id="KW-1185">Reference proteome</keyword>